<gene>
    <name evidence="5" type="ORF">BLNAU_2277</name>
</gene>
<comment type="caution">
    <text evidence="5">The sequence shown here is derived from an EMBL/GenBank/DDBJ whole genome shotgun (WGS) entry which is preliminary data.</text>
</comment>
<evidence type="ECO:0000259" key="4">
    <source>
        <dbReference type="Pfam" id="PF15247"/>
    </source>
</evidence>
<reference evidence="5 6" key="1">
    <citation type="journal article" date="2022" name="bioRxiv">
        <title>Genomics of Preaxostyla Flagellates Illuminates Evolutionary Transitions and the Path Towards Mitochondrial Loss.</title>
        <authorList>
            <person name="Novak L.V.F."/>
            <person name="Treitli S.C."/>
            <person name="Pyrih J."/>
            <person name="Halakuc P."/>
            <person name="Pipaliya S.V."/>
            <person name="Vacek V."/>
            <person name="Brzon O."/>
            <person name="Soukal P."/>
            <person name="Eme L."/>
            <person name="Dacks J.B."/>
            <person name="Karnkowska A."/>
            <person name="Elias M."/>
            <person name="Hampl V."/>
        </authorList>
    </citation>
    <scope>NUCLEOTIDE SEQUENCE [LARGE SCALE GENOMIC DNA]</scope>
    <source>
        <strain evidence="5">NAU3</strain>
        <tissue evidence="5">Gut</tissue>
    </source>
</reference>
<dbReference type="Pfam" id="PF15247">
    <property type="entry name" value="SLBP_RNA_bind"/>
    <property type="match status" value="1"/>
</dbReference>
<dbReference type="InterPro" id="IPR038294">
    <property type="entry name" value="SLBP_RNA_bind_sf"/>
</dbReference>
<organism evidence="5 6">
    <name type="scientific">Blattamonas nauphoetae</name>
    <dbReference type="NCBI Taxonomy" id="2049346"/>
    <lineage>
        <taxon>Eukaryota</taxon>
        <taxon>Metamonada</taxon>
        <taxon>Preaxostyla</taxon>
        <taxon>Oxymonadida</taxon>
        <taxon>Blattamonas</taxon>
    </lineage>
</organism>
<sequence length="293" mass="33440">MDLLSPSVSDNDALDLDDSRLKNESSIHTPINPSPTRSFASISPTLTPYCFYLNLLAPHSLDSFLSEHNTPQPNSSSVQRTANEFTSHSIISSLENTPPEPTPHQFNPLSTPFVPRQHPMKPSSSPKIQSASPRPLDINELSISELSINARPFQCTLPTNVDQSKRSFTRGSKEEFYQTEKDPHRLAQRQKQVDYGKNTPGYHRYLDAIPKDTRVPGQHPHTPNIHSKCSKRTFDHNIRQWRLYLHSWDDSCADGDLLCFEEDYSPDLLSRNQAFDPLLETEYLNDYDDFEDE</sequence>
<feature type="region of interest" description="Disordered" evidence="3">
    <location>
        <begin position="162"/>
        <end position="183"/>
    </location>
</feature>
<dbReference type="PANTHER" id="PTHR17408:SF0">
    <property type="entry name" value="HISTONE RNA HAIRPIN-BINDING PROTEIN"/>
    <property type="match status" value="1"/>
</dbReference>
<evidence type="ECO:0000256" key="2">
    <source>
        <dbReference type="ARBA" id="ARBA00022884"/>
    </source>
</evidence>
<dbReference type="Proteomes" id="UP001281761">
    <property type="component" value="Unassembled WGS sequence"/>
</dbReference>
<dbReference type="EMBL" id="JARBJD010000009">
    <property type="protein sequence ID" value="KAK2962842.1"/>
    <property type="molecule type" value="Genomic_DNA"/>
</dbReference>
<protein>
    <submittedName>
        <fullName evidence="5">Oocyte-specific histone RNA stem-loop-binding protein 2</fullName>
    </submittedName>
</protein>
<evidence type="ECO:0000313" key="5">
    <source>
        <dbReference type="EMBL" id="KAK2962842.1"/>
    </source>
</evidence>
<dbReference type="InterPro" id="IPR026502">
    <property type="entry name" value="SLBP1/SLBP2"/>
</dbReference>
<feature type="domain" description="Histone RNA hairpin-binding protein RNA-binding" evidence="4">
    <location>
        <begin position="181"/>
        <end position="250"/>
    </location>
</feature>
<evidence type="ECO:0000256" key="1">
    <source>
        <dbReference type="ARBA" id="ARBA00006151"/>
    </source>
</evidence>
<proteinExistence type="inferred from homology"/>
<evidence type="ECO:0000313" key="6">
    <source>
        <dbReference type="Proteomes" id="UP001281761"/>
    </source>
</evidence>
<evidence type="ECO:0000256" key="3">
    <source>
        <dbReference type="SAM" id="MobiDB-lite"/>
    </source>
</evidence>
<keyword evidence="6" id="KW-1185">Reference proteome</keyword>
<keyword evidence="2" id="KW-0694">RNA-binding</keyword>
<dbReference type="Gene3D" id="1.10.8.1120">
    <property type="entry name" value="Histone RNA hairpin-binding protein RNA-binding domain"/>
    <property type="match status" value="1"/>
</dbReference>
<dbReference type="PANTHER" id="PTHR17408">
    <property type="entry name" value="HISTONE RNA HAIRPIN-BINDING PROTEIN"/>
    <property type="match status" value="1"/>
</dbReference>
<feature type="compositionally biased region" description="Basic and acidic residues" evidence="3">
    <location>
        <begin position="171"/>
        <end position="183"/>
    </location>
</feature>
<name>A0ABQ9YGG6_9EUKA</name>
<comment type="similarity">
    <text evidence="1">Belongs to the SLBP family.</text>
</comment>
<accession>A0ABQ9YGG6</accession>
<dbReference type="InterPro" id="IPR029344">
    <property type="entry name" value="SLBP_RNA_bind"/>
</dbReference>